<evidence type="ECO:0000313" key="2">
    <source>
        <dbReference type="Proteomes" id="UP001164250"/>
    </source>
</evidence>
<gene>
    <name evidence="1" type="ORF">Patl1_21924</name>
</gene>
<dbReference type="Proteomes" id="UP001164250">
    <property type="component" value="Chromosome 4"/>
</dbReference>
<proteinExistence type="predicted"/>
<sequence length="51" mass="6192">MGKVPYREVTKQLQSWFLPNPAVIKKRIESLIEREFLERDKVDRKLCRYLA</sequence>
<name>A0ACC1BLU8_9ROSI</name>
<reference evidence="2" key="1">
    <citation type="journal article" date="2023" name="G3 (Bethesda)">
        <title>Genome assembly and association tests identify interacting loci associated with vigor, precocity, and sex in interspecific pistachio rootstocks.</title>
        <authorList>
            <person name="Palmer W."/>
            <person name="Jacygrad E."/>
            <person name="Sagayaradj S."/>
            <person name="Cavanaugh K."/>
            <person name="Han R."/>
            <person name="Bertier L."/>
            <person name="Beede B."/>
            <person name="Kafkas S."/>
            <person name="Golino D."/>
            <person name="Preece J."/>
            <person name="Michelmore R."/>
        </authorList>
    </citation>
    <scope>NUCLEOTIDE SEQUENCE [LARGE SCALE GENOMIC DNA]</scope>
</reference>
<organism evidence="1 2">
    <name type="scientific">Pistacia atlantica</name>
    <dbReference type="NCBI Taxonomy" id="434234"/>
    <lineage>
        <taxon>Eukaryota</taxon>
        <taxon>Viridiplantae</taxon>
        <taxon>Streptophyta</taxon>
        <taxon>Embryophyta</taxon>
        <taxon>Tracheophyta</taxon>
        <taxon>Spermatophyta</taxon>
        <taxon>Magnoliopsida</taxon>
        <taxon>eudicotyledons</taxon>
        <taxon>Gunneridae</taxon>
        <taxon>Pentapetalae</taxon>
        <taxon>rosids</taxon>
        <taxon>malvids</taxon>
        <taxon>Sapindales</taxon>
        <taxon>Anacardiaceae</taxon>
        <taxon>Pistacia</taxon>
    </lineage>
</organism>
<dbReference type="EMBL" id="CM047900">
    <property type="protein sequence ID" value="KAJ0099956.1"/>
    <property type="molecule type" value="Genomic_DNA"/>
</dbReference>
<protein>
    <submittedName>
        <fullName evidence="1">Uncharacterized protein</fullName>
    </submittedName>
</protein>
<evidence type="ECO:0000313" key="1">
    <source>
        <dbReference type="EMBL" id="KAJ0099956.1"/>
    </source>
</evidence>
<keyword evidence="2" id="KW-1185">Reference proteome</keyword>
<comment type="caution">
    <text evidence="1">The sequence shown here is derived from an EMBL/GenBank/DDBJ whole genome shotgun (WGS) entry which is preliminary data.</text>
</comment>
<accession>A0ACC1BLU8</accession>